<evidence type="ECO:0000256" key="3">
    <source>
        <dbReference type="ARBA" id="ARBA00007401"/>
    </source>
</evidence>
<dbReference type="AlphaFoldDB" id="A0ABD3VBD0"/>
<dbReference type="InterPro" id="IPR023230">
    <property type="entry name" value="Glyco_hydro_2_CS"/>
</dbReference>
<evidence type="ECO:0000256" key="5">
    <source>
        <dbReference type="ARBA" id="ARBA00012761"/>
    </source>
</evidence>
<evidence type="ECO:0000313" key="17">
    <source>
        <dbReference type="Proteomes" id="UP001634394"/>
    </source>
</evidence>
<evidence type="ECO:0000256" key="4">
    <source>
        <dbReference type="ARBA" id="ARBA00011881"/>
    </source>
</evidence>
<evidence type="ECO:0000256" key="7">
    <source>
        <dbReference type="ARBA" id="ARBA00022729"/>
    </source>
</evidence>
<dbReference type="Gene3D" id="3.20.20.80">
    <property type="entry name" value="Glycosidases"/>
    <property type="match status" value="1"/>
</dbReference>
<dbReference type="PROSITE" id="PS00608">
    <property type="entry name" value="GLYCOSYL_HYDROL_F2_2"/>
    <property type="match status" value="1"/>
</dbReference>
<evidence type="ECO:0000256" key="6">
    <source>
        <dbReference type="ARBA" id="ARBA00016205"/>
    </source>
</evidence>
<comment type="similarity">
    <text evidence="3 12">Belongs to the glycosyl hydrolase 2 family.</text>
</comment>
<evidence type="ECO:0000256" key="10">
    <source>
        <dbReference type="ARBA" id="ARBA00023228"/>
    </source>
</evidence>
<feature type="domain" description="Glycoside hydrolase family 2 immunoglobulin-like beta-sandwich" evidence="13">
    <location>
        <begin position="230"/>
        <end position="329"/>
    </location>
</feature>
<dbReference type="EMBL" id="JBJQND010000013">
    <property type="protein sequence ID" value="KAL3858068.1"/>
    <property type="molecule type" value="Genomic_DNA"/>
</dbReference>
<reference evidence="16 17" key="1">
    <citation type="submission" date="2024-11" db="EMBL/GenBank/DDBJ databases">
        <title>Chromosome-level genome assembly of the freshwater bivalve Anodonta woodiana.</title>
        <authorList>
            <person name="Chen X."/>
        </authorList>
    </citation>
    <scope>NUCLEOTIDE SEQUENCE [LARGE SCALE GENOMIC DNA]</scope>
    <source>
        <strain evidence="16">MN2024</strain>
        <tissue evidence="16">Gills</tissue>
    </source>
</reference>
<dbReference type="InterPro" id="IPR006102">
    <property type="entry name" value="Ig-like_GH2"/>
</dbReference>
<comment type="function">
    <text evidence="1 12">Plays an important role in the degradation of dermatan and keratan sulfates.</text>
</comment>
<dbReference type="InterPro" id="IPR006104">
    <property type="entry name" value="Glyco_hydro_2_N"/>
</dbReference>
<dbReference type="InterPro" id="IPR023232">
    <property type="entry name" value="Glyco_hydro_2_AS"/>
</dbReference>
<dbReference type="GO" id="GO:0005764">
    <property type="term" value="C:lysosome"/>
    <property type="evidence" value="ECO:0007669"/>
    <property type="project" value="UniProtKB-SubCell"/>
</dbReference>
<dbReference type="InterPro" id="IPR017853">
    <property type="entry name" value="GH"/>
</dbReference>
<comment type="subcellular location">
    <subcellularLocation>
        <location evidence="2">Lysosome</location>
    </subcellularLocation>
</comment>
<evidence type="ECO:0000256" key="8">
    <source>
        <dbReference type="ARBA" id="ARBA00022801"/>
    </source>
</evidence>
<evidence type="ECO:0000259" key="14">
    <source>
        <dbReference type="Pfam" id="PF02836"/>
    </source>
</evidence>
<dbReference type="InterPro" id="IPR006103">
    <property type="entry name" value="Glyco_hydro_2_cat"/>
</dbReference>
<keyword evidence="8 12" id="KW-0378">Hydrolase</keyword>
<evidence type="ECO:0000313" key="16">
    <source>
        <dbReference type="EMBL" id="KAL3858068.1"/>
    </source>
</evidence>
<dbReference type="InterPro" id="IPR006101">
    <property type="entry name" value="Glyco_hydro_2"/>
</dbReference>
<dbReference type="InterPro" id="IPR013783">
    <property type="entry name" value="Ig-like_fold"/>
</dbReference>
<dbReference type="SUPFAM" id="SSF49303">
    <property type="entry name" value="beta-Galactosidase/glucuronidase domain"/>
    <property type="match status" value="1"/>
</dbReference>
<comment type="activity regulation">
    <text evidence="12">Inhibited by L-aspartic acid.</text>
</comment>
<dbReference type="PROSITE" id="PS00719">
    <property type="entry name" value="GLYCOSYL_HYDROL_F2_1"/>
    <property type="match status" value="1"/>
</dbReference>
<dbReference type="Pfam" id="PF02836">
    <property type="entry name" value="Glyco_hydro_2_C"/>
    <property type="match status" value="1"/>
</dbReference>
<comment type="subunit">
    <text evidence="4 12">Homotetramer.</text>
</comment>
<dbReference type="EC" id="3.2.1.31" evidence="5 12"/>
<dbReference type="FunFam" id="2.60.40.10:FF:000628">
    <property type="entry name" value="Beta-glucuronidase"/>
    <property type="match status" value="1"/>
</dbReference>
<keyword evidence="10 12" id="KW-0458">Lysosome</keyword>
<dbReference type="InterPro" id="IPR008979">
    <property type="entry name" value="Galactose-bd-like_sf"/>
</dbReference>
<dbReference type="Pfam" id="PF02837">
    <property type="entry name" value="Glyco_hydro_2_N"/>
    <property type="match status" value="1"/>
</dbReference>
<comment type="catalytic activity">
    <reaction evidence="12">
        <text>a beta-D-glucuronoside + H2O = D-glucuronate + an alcohol</text>
        <dbReference type="Rhea" id="RHEA:17633"/>
        <dbReference type="ChEBI" id="CHEBI:15377"/>
        <dbReference type="ChEBI" id="CHEBI:30879"/>
        <dbReference type="ChEBI" id="CHEBI:58720"/>
        <dbReference type="ChEBI" id="CHEBI:83411"/>
        <dbReference type="EC" id="3.2.1.31"/>
    </reaction>
</comment>
<name>A0ABD3VBD0_SINWO</name>
<evidence type="ECO:0000256" key="12">
    <source>
        <dbReference type="RuleBase" id="RU361154"/>
    </source>
</evidence>
<dbReference type="PANTHER" id="PTHR10066:SF67">
    <property type="entry name" value="BETA-GLUCURONIDASE"/>
    <property type="match status" value="1"/>
</dbReference>
<dbReference type="Gene3D" id="2.60.120.260">
    <property type="entry name" value="Galactose-binding domain-like"/>
    <property type="match status" value="1"/>
</dbReference>
<evidence type="ECO:0000259" key="15">
    <source>
        <dbReference type="Pfam" id="PF02837"/>
    </source>
</evidence>
<feature type="domain" description="Glycosyl hydrolases family 2 sugar binding" evidence="15">
    <location>
        <begin position="50"/>
        <end position="228"/>
    </location>
</feature>
<evidence type="ECO:0000256" key="9">
    <source>
        <dbReference type="ARBA" id="ARBA00023180"/>
    </source>
</evidence>
<dbReference type="Gene3D" id="2.60.40.10">
    <property type="entry name" value="Immunoglobulins"/>
    <property type="match status" value="1"/>
</dbReference>
<accession>A0ABD3VBD0</accession>
<keyword evidence="17" id="KW-1185">Reference proteome</keyword>
<dbReference type="FunFam" id="2.60.120.260:FF:000027">
    <property type="entry name" value="Beta-glucuronidase"/>
    <property type="match status" value="1"/>
</dbReference>
<dbReference type="Proteomes" id="UP001634394">
    <property type="component" value="Unassembled WGS sequence"/>
</dbReference>
<protein>
    <recommendedName>
        <fullName evidence="6 12">Beta-glucuronidase</fullName>
        <ecNumber evidence="5 12">3.2.1.31</ecNumber>
    </recommendedName>
</protein>
<comment type="caution">
    <text evidence="16">The sequence shown here is derived from an EMBL/GenBank/DDBJ whole genome shotgun (WGS) entry which is preliminary data.</text>
</comment>
<organism evidence="16 17">
    <name type="scientific">Sinanodonta woodiana</name>
    <name type="common">Chinese pond mussel</name>
    <name type="synonym">Anodonta woodiana</name>
    <dbReference type="NCBI Taxonomy" id="1069815"/>
    <lineage>
        <taxon>Eukaryota</taxon>
        <taxon>Metazoa</taxon>
        <taxon>Spiralia</taxon>
        <taxon>Lophotrochozoa</taxon>
        <taxon>Mollusca</taxon>
        <taxon>Bivalvia</taxon>
        <taxon>Autobranchia</taxon>
        <taxon>Heteroconchia</taxon>
        <taxon>Palaeoheterodonta</taxon>
        <taxon>Unionida</taxon>
        <taxon>Unionoidea</taxon>
        <taxon>Unionidae</taxon>
        <taxon>Unioninae</taxon>
        <taxon>Sinanodonta</taxon>
    </lineage>
</organism>
<dbReference type="NCBIfam" id="NF007538">
    <property type="entry name" value="PRK10150.1"/>
    <property type="match status" value="1"/>
</dbReference>
<dbReference type="FunFam" id="3.20.20.80:FF:000029">
    <property type="entry name" value="Beta-glucuronidase"/>
    <property type="match status" value="1"/>
</dbReference>
<keyword evidence="11 12" id="KW-0326">Glycosidase</keyword>
<dbReference type="Pfam" id="PF00703">
    <property type="entry name" value="Glyco_hydro_2"/>
    <property type="match status" value="1"/>
</dbReference>
<dbReference type="PANTHER" id="PTHR10066">
    <property type="entry name" value="BETA-GLUCURONIDASE"/>
    <property type="match status" value="1"/>
</dbReference>
<dbReference type="SUPFAM" id="SSF51445">
    <property type="entry name" value="(Trans)glycosidases"/>
    <property type="match status" value="1"/>
</dbReference>
<gene>
    <name evidence="16" type="ORF">ACJMK2_012684</name>
</gene>
<dbReference type="SUPFAM" id="SSF49785">
    <property type="entry name" value="Galactose-binding domain-like"/>
    <property type="match status" value="1"/>
</dbReference>
<dbReference type="GO" id="GO:0004566">
    <property type="term" value="F:beta-glucuronidase activity"/>
    <property type="evidence" value="ECO:0007669"/>
    <property type="project" value="UniProtKB-EC"/>
</dbReference>
<keyword evidence="9" id="KW-0325">Glycoprotein</keyword>
<evidence type="ECO:0000256" key="2">
    <source>
        <dbReference type="ARBA" id="ARBA00004371"/>
    </source>
</evidence>
<proteinExistence type="inferred from homology"/>
<sequence length="648" mass="74702">MHAGVQFLHKSMNSIEALFICVMAALVSTSALLDQGMLYPRSSESRSLFNLDGMWNFRVDASPSRNDSFEKKWYLKPLDKTGSVIPMPVPSSYNDITQDKKIRDFVGWAWYDREFYTPAAWNSQRIVLRFGSVHYYTIVWVNYQEVMRHDGGHLPFEAEINSYLYFDRVNRVTVAVNNTLTSTTLPPGSITFKVDPNMYPPGYFVQDLQMDFFNYAGIHRHVTLYSTPRVYVDDITIVTDIFKENGIVNYTITTGGPFEPISLKVEVVDKDEKVVASSTKNQSSLIVHNAKYWWPYTMNPKMPGYMYTLRVTLVSGNGTDVYRQPFGIRTVHILGSQLLINRDPFYCLGVNKHEDFDIRGKGLDYALIAKDFNLMKWLGANCFRTSHYPYAEEIMDQADQQGIVVIDESPGVGIGKDENFGNVSLSHHLEVMEELVRRDKNHPSVIIWSIANEPATNKPIAEPYFKTILNHVRSLDQSRPVTFVCNQDFNNDVAIPYVDIILVNRYYGWYSDTGHTELIQRQLEYDFRQWHQKYAKPMILSEYGADTVPGLHRDPSFVFSEDYQVEFLKEYHQALDTMRHDFVVGEMVWNFADFMTAQGITRVLGNRKGIFTRDRQPKMSAHVLRTRYLSIANNTQSTNFEGTLYVVP</sequence>
<evidence type="ECO:0000256" key="11">
    <source>
        <dbReference type="ARBA" id="ARBA00023295"/>
    </source>
</evidence>
<dbReference type="InterPro" id="IPR036156">
    <property type="entry name" value="Beta-gal/glucu_dom_sf"/>
</dbReference>
<evidence type="ECO:0000256" key="1">
    <source>
        <dbReference type="ARBA" id="ARBA00003025"/>
    </source>
</evidence>
<feature type="domain" description="Glycoside hydrolase family 2 catalytic" evidence="14">
    <location>
        <begin position="331"/>
        <end position="632"/>
    </location>
</feature>
<dbReference type="PRINTS" id="PR00132">
    <property type="entry name" value="GLHYDRLASE2"/>
</dbReference>
<keyword evidence="7" id="KW-0732">Signal</keyword>
<evidence type="ECO:0000259" key="13">
    <source>
        <dbReference type="Pfam" id="PF00703"/>
    </source>
</evidence>